<feature type="transmembrane region" description="Helical" evidence="16">
    <location>
        <begin position="45"/>
        <end position="66"/>
    </location>
</feature>
<dbReference type="InterPro" id="IPR027256">
    <property type="entry name" value="P-typ_ATPase_IB"/>
</dbReference>
<name>A0A4R1SBM6_HYDET</name>
<dbReference type="RefSeq" id="WP_132012345.1">
    <property type="nucleotide sequence ID" value="NZ_SLUN01000001.1"/>
</dbReference>
<evidence type="ECO:0000256" key="1">
    <source>
        <dbReference type="ARBA" id="ARBA00004651"/>
    </source>
</evidence>
<organism evidence="18 19">
    <name type="scientific">Hydrogenispora ethanolica</name>
    <dbReference type="NCBI Taxonomy" id="1082276"/>
    <lineage>
        <taxon>Bacteria</taxon>
        <taxon>Bacillati</taxon>
        <taxon>Bacillota</taxon>
        <taxon>Hydrogenispora</taxon>
    </lineage>
</organism>
<evidence type="ECO:0000256" key="12">
    <source>
        <dbReference type="ARBA" id="ARBA00023008"/>
    </source>
</evidence>
<dbReference type="SFLD" id="SFLDG00002">
    <property type="entry name" value="C1.7:_P-type_atpase_like"/>
    <property type="match status" value="1"/>
</dbReference>
<keyword evidence="8" id="KW-0406">Ion transport</keyword>
<keyword evidence="11 16" id="KW-1133">Transmembrane helix</keyword>
<keyword evidence="10" id="KW-1278">Translocase</keyword>
<dbReference type="PANTHER" id="PTHR48085">
    <property type="entry name" value="CADMIUM/ZINC-TRANSPORTING ATPASE HMA2-RELATED"/>
    <property type="match status" value="1"/>
</dbReference>
<evidence type="ECO:0000313" key="19">
    <source>
        <dbReference type="Proteomes" id="UP000295008"/>
    </source>
</evidence>
<keyword evidence="7 16" id="KW-0547">Nucleotide-binding</keyword>
<dbReference type="EC" id="7.2.2.21" evidence="14"/>
<evidence type="ECO:0000256" key="10">
    <source>
        <dbReference type="ARBA" id="ARBA00022967"/>
    </source>
</evidence>
<keyword evidence="8" id="KW-0187">Copper transport</keyword>
<dbReference type="InterPro" id="IPR008250">
    <property type="entry name" value="ATPase_P-typ_transduc_dom_A_sf"/>
</dbReference>
<comment type="caution">
    <text evidence="18">The sequence shown here is derived from an EMBL/GenBank/DDBJ whole genome shotgun (WGS) entry which is preliminary data.</text>
</comment>
<evidence type="ECO:0000256" key="7">
    <source>
        <dbReference type="ARBA" id="ARBA00022741"/>
    </source>
</evidence>
<feature type="transmembrane region" description="Helical" evidence="16">
    <location>
        <begin position="15"/>
        <end position="33"/>
    </location>
</feature>
<dbReference type="Gene3D" id="3.40.1110.10">
    <property type="entry name" value="Calcium-transporting ATPase, cytoplasmic domain N"/>
    <property type="match status" value="1"/>
</dbReference>
<dbReference type="NCBIfam" id="TIGR01511">
    <property type="entry name" value="ATPase-IB1_Cu"/>
    <property type="match status" value="1"/>
</dbReference>
<reference evidence="18 19" key="1">
    <citation type="submission" date="2019-03" db="EMBL/GenBank/DDBJ databases">
        <title>Genomic Encyclopedia of Type Strains, Phase IV (KMG-IV): sequencing the most valuable type-strain genomes for metagenomic binning, comparative biology and taxonomic classification.</title>
        <authorList>
            <person name="Goeker M."/>
        </authorList>
    </citation>
    <scope>NUCLEOTIDE SEQUENCE [LARGE SCALE GENOMIC DNA]</scope>
    <source>
        <strain evidence="18 19">LX-B</strain>
    </source>
</reference>
<dbReference type="InterPro" id="IPR059000">
    <property type="entry name" value="ATPase_P-type_domA"/>
</dbReference>
<keyword evidence="6 16" id="KW-0479">Metal-binding</keyword>
<evidence type="ECO:0000256" key="3">
    <source>
        <dbReference type="ARBA" id="ARBA00022475"/>
    </source>
</evidence>
<evidence type="ECO:0000256" key="13">
    <source>
        <dbReference type="ARBA" id="ARBA00023136"/>
    </source>
</evidence>
<dbReference type="OrthoDB" id="9760364at2"/>
<evidence type="ECO:0000256" key="5">
    <source>
        <dbReference type="ARBA" id="ARBA00022692"/>
    </source>
</evidence>
<dbReference type="Pfam" id="PF00122">
    <property type="entry name" value="E1-E2_ATPase"/>
    <property type="match status" value="1"/>
</dbReference>
<dbReference type="SUPFAM" id="SSF81653">
    <property type="entry name" value="Calcium ATPase, transduction domain A"/>
    <property type="match status" value="1"/>
</dbReference>
<protein>
    <recommendedName>
        <fullName evidence="14">Cd(2+)-exporting ATPase</fullName>
        <ecNumber evidence="14">7.2.2.21</ecNumber>
    </recommendedName>
</protein>
<dbReference type="Gene3D" id="3.40.50.1000">
    <property type="entry name" value="HAD superfamily/HAD-like"/>
    <property type="match status" value="1"/>
</dbReference>
<dbReference type="InterPro" id="IPR051014">
    <property type="entry name" value="Cation_Transport_ATPase_IB"/>
</dbReference>
<dbReference type="PANTHER" id="PTHR48085:SF5">
    <property type="entry name" value="CADMIUM_ZINC-TRANSPORTING ATPASE HMA4-RELATED"/>
    <property type="match status" value="1"/>
</dbReference>
<feature type="transmembrane region" description="Helical" evidence="16">
    <location>
        <begin position="237"/>
        <end position="256"/>
    </location>
</feature>
<dbReference type="SUPFAM" id="SSF56784">
    <property type="entry name" value="HAD-like"/>
    <property type="match status" value="1"/>
</dbReference>
<dbReference type="GO" id="GO:0016887">
    <property type="term" value="F:ATP hydrolysis activity"/>
    <property type="evidence" value="ECO:0007669"/>
    <property type="project" value="InterPro"/>
</dbReference>
<dbReference type="Proteomes" id="UP000295008">
    <property type="component" value="Unassembled WGS sequence"/>
</dbReference>
<dbReference type="NCBIfam" id="TIGR01494">
    <property type="entry name" value="ATPase_P-type"/>
    <property type="match status" value="1"/>
</dbReference>
<dbReference type="GO" id="GO:0005886">
    <property type="term" value="C:plasma membrane"/>
    <property type="evidence" value="ECO:0007669"/>
    <property type="project" value="UniProtKB-SubCell"/>
</dbReference>
<keyword evidence="13 16" id="KW-0472">Membrane</keyword>
<evidence type="ECO:0000256" key="8">
    <source>
        <dbReference type="ARBA" id="ARBA00022796"/>
    </source>
</evidence>
<feature type="domain" description="P-type ATPase A" evidence="17">
    <location>
        <begin position="121"/>
        <end position="221"/>
    </location>
</feature>
<evidence type="ECO:0000256" key="9">
    <source>
        <dbReference type="ARBA" id="ARBA00022840"/>
    </source>
</evidence>
<dbReference type="NCBIfam" id="TIGR01525">
    <property type="entry name" value="ATPase-IB_hvy"/>
    <property type="match status" value="1"/>
</dbReference>
<dbReference type="InterPro" id="IPR023299">
    <property type="entry name" value="ATPase_P-typ_cyto_dom_N"/>
</dbReference>
<feature type="transmembrane region" description="Helical" evidence="16">
    <location>
        <begin position="262"/>
        <end position="287"/>
    </location>
</feature>
<keyword evidence="9 16" id="KW-0067">ATP-binding</keyword>
<comment type="subcellular location">
    <subcellularLocation>
        <location evidence="1">Cell membrane</location>
        <topology evidence="1">Multi-pass membrane protein</topology>
    </subcellularLocation>
</comment>
<proteinExistence type="inferred from homology"/>
<evidence type="ECO:0000259" key="17">
    <source>
        <dbReference type="Pfam" id="PF00122"/>
    </source>
</evidence>
<evidence type="ECO:0000256" key="14">
    <source>
        <dbReference type="ARBA" id="ARBA00039103"/>
    </source>
</evidence>
<dbReference type="AlphaFoldDB" id="A0A4R1SBM6"/>
<keyword evidence="3 16" id="KW-1003">Cell membrane</keyword>
<dbReference type="Pfam" id="PF00702">
    <property type="entry name" value="Hydrolase"/>
    <property type="match status" value="1"/>
</dbReference>
<feature type="transmembrane region" description="Helical" evidence="16">
    <location>
        <begin position="575"/>
        <end position="594"/>
    </location>
</feature>
<evidence type="ECO:0000256" key="15">
    <source>
        <dbReference type="ARBA" id="ARBA00049338"/>
    </source>
</evidence>
<evidence type="ECO:0000256" key="4">
    <source>
        <dbReference type="ARBA" id="ARBA00022539"/>
    </source>
</evidence>
<dbReference type="SFLD" id="SFLDF00027">
    <property type="entry name" value="p-type_atpase"/>
    <property type="match status" value="1"/>
</dbReference>
<keyword evidence="19" id="KW-1185">Reference proteome</keyword>
<dbReference type="EMBL" id="SLUN01000001">
    <property type="protein sequence ID" value="TCL76956.1"/>
    <property type="molecule type" value="Genomic_DNA"/>
</dbReference>
<evidence type="ECO:0000256" key="11">
    <source>
        <dbReference type="ARBA" id="ARBA00022989"/>
    </source>
</evidence>
<comment type="similarity">
    <text evidence="2 16">Belongs to the cation transport ATPase (P-type) (TC 3.A.3) family. Type IB subfamily.</text>
</comment>
<dbReference type="SFLD" id="SFLDS00003">
    <property type="entry name" value="Haloacid_Dehalogenase"/>
    <property type="match status" value="1"/>
</dbReference>
<dbReference type="InterPro" id="IPR044492">
    <property type="entry name" value="P_typ_ATPase_HD_dom"/>
</dbReference>
<feature type="transmembrane region" description="Helical" evidence="16">
    <location>
        <begin position="72"/>
        <end position="103"/>
    </location>
</feature>
<dbReference type="PRINTS" id="PR00119">
    <property type="entry name" value="CATATPASE"/>
</dbReference>
<keyword evidence="12" id="KW-0186">Copper</keyword>
<keyword evidence="4" id="KW-0104">Cadmium</keyword>
<dbReference type="SUPFAM" id="SSF81665">
    <property type="entry name" value="Calcium ATPase, transmembrane domain M"/>
    <property type="match status" value="1"/>
</dbReference>
<evidence type="ECO:0000256" key="16">
    <source>
        <dbReference type="RuleBase" id="RU362081"/>
    </source>
</evidence>
<dbReference type="GO" id="GO:0008551">
    <property type="term" value="F:P-type cadmium transporter activity"/>
    <property type="evidence" value="ECO:0007669"/>
    <property type="project" value="UniProtKB-EC"/>
</dbReference>
<sequence>MDKLKEWAADGEKRAAVALALSGLAVLLSFLGWTQGVLPFDIAWVAILLCGVPIIRGAVAGLVTALDIRADVLVSIALVASVIIGETFAAAEIAFIMAVGALLEERTVRKARQGIEKLVRLQPRTARLVRDGAETVVPAAAVRLGDILRVLPGEAIAVDGVITAGQTAIDQSVMTGESLPVDKRPGDAVLSGAVNQFGAFEMRATKVGEDSSLQRMIRLVEAADANQAKIVRLTDRWATWIVAGALLAALGTWLFTGEIIRAVTILVVFCPCALVLATPTAVMAGIGNAARHGILIRSGEVLERLAQVKRIAFDKTGTLSHGKPSVVAVESAVPERTDEELLQLAAAAEQRSEHPLGRAIFHHAQQLEIGLPEPEEFAMLPGRGVRARIQGRTVLAGNPDLLAGGGITLPPELRASAAQYLKRGCTVIFVAIDAAPAGLIALSDTLRDNARNIVDRLQAERIRPVLLTGDNRQAASHLAQRIGINDVRSELLPEDKASFIASCQNVGGELVCMVGDGVNDALALKTAWVGVAMGGIGSDIAVEAADIALVNDDITRLPHLLRLAKRTFHTIRTNIIVSLALNCGAIILAALGLLGPVAGALVHNAGSVAVILNSALLLKMKDSEAPPKIRAAA</sequence>
<accession>A0A4R1SBM6</accession>
<evidence type="ECO:0000256" key="2">
    <source>
        <dbReference type="ARBA" id="ARBA00006024"/>
    </source>
</evidence>
<keyword evidence="5 16" id="KW-0812">Transmembrane</keyword>
<dbReference type="InterPro" id="IPR001757">
    <property type="entry name" value="P_typ_ATPase"/>
</dbReference>
<evidence type="ECO:0000313" key="18">
    <source>
        <dbReference type="EMBL" id="TCL76956.1"/>
    </source>
</evidence>
<dbReference type="InterPro" id="IPR023298">
    <property type="entry name" value="ATPase_P-typ_TM_dom_sf"/>
</dbReference>
<evidence type="ECO:0000256" key="6">
    <source>
        <dbReference type="ARBA" id="ARBA00022723"/>
    </source>
</evidence>
<dbReference type="InterPro" id="IPR036412">
    <property type="entry name" value="HAD-like_sf"/>
</dbReference>
<dbReference type="Gene3D" id="2.70.150.10">
    <property type="entry name" value="Calcium-transporting ATPase, cytoplasmic transduction domain A"/>
    <property type="match status" value="1"/>
</dbReference>
<comment type="catalytic activity">
    <reaction evidence="15">
        <text>Cd(2+)(in) + ATP + H2O = Cd(2+)(out) + ADP + phosphate + H(+)</text>
        <dbReference type="Rhea" id="RHEA:12132"/>
        <dbReference type="ChEBI" id="CHEBI:15377"/>
        <dbReference type="ChEBI" id="CHEBI:15378"/>
        <dbReference type="ChEBI" id="CHEBI:30616"/>
        <dbReference type="ChEBI" id="CHEBI:43474"/>
        <dbReference type="ChEBI" id="CHEBI:48775"/>
        <dbReference type="ChEBI" id="CHEBI:456216"/>
        <dbReference type="EC" id="7.2.2.21"/>
    </reaction>
</comment>
<dbReference type="GO" id="GO:0046872">
    <property type="term" value="F:metal ion binding"/>
    <property type="evidence" value="ECO:0007669"/>
    <property type="project" value="UniProtKB-KW"/>
</dbReference>
<keyword evidence="8" id="KW-0813">Transport</keyword>
<dbReference type="InterPro" id="IPR023214">
    <property type="entry name" value="HAD_sf"/>
</dbReference>
<dbReference type="GO" id="GO:0005524">
    <property type="term" value="F:ATP binding"/>
    <property type="evidence" value="ECO:0007669"/>
    <property type="project" value="UniProtKB-UniRule"/>
</dbReference>
<gene>
    <name evidence="18" type="ORF">EDC14_1001241</name>
</gene>
<dbReference type="GO" id="GO:0006825">
    <property type="term" value="P:copper ion transport"/>
    <property type="evidence" value="ECO:0007669"/>
    <property type="project" value="UniProtKB-KW"/>
</dbReference>
<dbReference type="FunFam" id="2.70.150.10:FF:000020">
    <property type="entry name" value="Copper-exporting P-type ATPase A"/>
    <property type="match status" value="1"/>
</dbReference>